<dbReference type="OrthoDB" id="1115105at2"/>
<protein>
    <recommendedName>
        <fullName evidence="3">SnoaL-like domain-containing protein</fullName>
    </recommendedName>
</protein>
<gene>
    <name evidence="1" type="ORF">H1P_60060</name>
</gene>
<dbReference type="Gene3D" id="3.10.450.50">
    <property type="match status" value="1"/>
</dbReference>
<dbReference type="SUPFAM" id="SSF54427">
    <property type="entry name" value="NTF2-like"/>
    <property type="match status" value="1"/>
</dbReference>
<dbReference type="RefSeq" id="WP_144863429.1">
    <property type="nucleotide sequence ID" value="NZ_LR213770.1"/>
</dbReference>
<proteinExistence type="predicted"/>
<organism evidence="1 2">
    <name type="scientific">Hyella patelloides LEGE 07179</name>
    <dbReference type="NCBI Taxonomy" id="945734"/>
    <lineage>
        <taxon>Bacteria</taxon>
        <taxon>Bacillati</taxon>
        <taxon>Cyanobacteriota</taxon>
        <taxon>Cyanophyceae</taxon>
        <taxon>Pleurocapsales</taxon>
        <taxon>Hyellaceae</taxon>
        <taxon>Hyella</taxon>
    </lineage>
</organism>
<dbReference type="Pfam" id="PF10184">
    <property type="entry name" value="DUF2358"/>
    <property type="match status" value="1"/>
</dbReference>
<dbReference type="InterPro" id="IPR032710">
    <property type="entry name" value="NTF2-like_dom_sf"/>
</dbReference>
<evidence type="ECO:0000313" key="2">
    <source>
        <dbReference type="Proteomes" id="UP000320055"/>
    </source>
</evidence>
<evidence type="ECO:0000313" key="1">
    <source>
        <dbReference type="EMBL" id="VEP17404.1"/>
    </source>
</evidence>
<dbReference type="InterPro" id="IPR018790">
    <property type="entry name" value="DUF2358"/>
</dbReference>
<dbReference type="EMBL" id="CAACVJ010000556">
    <property type="protein sequence ID" value="VEP17404.1"/>
    <property type="molecule type" value="Genomic_DNA"/>
</dbReference>
<reference evidence="1 2" key="1">
    <citation type="submission" date="2019-01" db="EMBL/GenBank/DDBJ databases">
        <authorList>
            <person name="Brito A."/>
        </authorList>
    </citation>
    <scope>NUCLEOTIDE SEQUENCE [LARGE SCALE GENOMIC DNA]</scope>
    <source>
        <strain evidence="1">1</strain>
    </source>
</reference>
<dbReference type="Proteomes" id="UP000320055">
    <property type="component" value="Unassembled WGS sequence"/>
</dbReference>
<evidence type="ECO:0008006" key="3">
    <source>
        <dbReference type="Google" id="ProtNLM"/>
    </source>
</evidence>
<dbReference type="PANTHER" id="PTHR34123">
    <property type="entry name" value="OS04G0578200 PROTEIN"/>
    <property type="match status" value="1"/>
</dbReference>
<sequence length="128" mass="15427">MKIIDIIKQDYQNFPEQQTYSIYRENVYFEDPLNKFTGVERYQKMIGFLGTFFQNIKLDLHSITQQDQIITTEWTLNMTSPLPWKPRISIPGWSKLELNDEELIISHCDRWKIAPWKVLLQNFFIKKP</sequence>
<keyword evidence="2" id="KW-1185">Reference proteome</keyword>
<accession>A0A563W124</accession>
<name>A0A563W124_9CYAN</name>
<dbReference type="PANTHER" id="PTHR34123:SF1">
    <property type="entry name" value="OS04G0578200 PROTEIN"/>
    <property type="match status" value="1"/>
</dbReference>
<dbReference type="AlphaFoldDB" id="A0A563W124"/>